<keyword evidence="3" id="KW-1185">Reference proteome</keyword>
<dbReference type="EMBL" id="CM001217">
    <property type="protein sequence ID" value="KEH44004.1"/>
    <property type="molecule type" value="Genomic_DNA"/>
</dbReference>
<evidence type="ECO:0000313" key="1">
    <source>
        <dbReference type="EMBL" id="KEH44004.1"/>
    </source>
</evidence>
<evidence type="ECO:0000313" key="3">
    <source>
        <dbReference type="Proteomes" id="UP000002051"/>
    </source>
</evidence>
<sequence>MDWAILTRHGNEADRRRKVPKELYLGSVWIDGTERSGTEWRGMEWSGTEHNATQISFHCLDML</sequence>
<name>A0A072VPR3_MEDTR</name>
<evidence type="ECO:0000313" key="2">
    <source>
        <dbReference type="EnsemblPlants" id="KEH44004"/>
    </source>
</evidence>
<organism evidence="1 3">
    <name type="scientific">Medicago truncatula</name>
    <name type="common">Barrel medic</name>
    <name type="synonym">Medicago tribuloides</name>
    <dbReference type="NCBI Taxonomy" id="3880"/>
    <lineage>
        <taxon>Eukaryota</taxon>
        <taxon>Viridiplantae</taxon>
        <taxon>Streptophyta</taxon>
        <taxon>Embryophyta</taxon>
        <taxon>Tracheophyta</taxon>
        <taxon>Spermatophyta</taxon>
        <taxon>Magnoliopsida</taxon>
        <taxon>eudicotyledons</taxon>
        <taxon>Gunneridae</taxon>
        <taxon>Pentapetalae</taxon>
        <taxon>rosids</taxon>
        <taxon>fabids</taxon>
        <taxon>Fabales</taxon>
        <taxon>Fabaceae</taxon>
        <taxon>Papilionoideae</taxon>
        <taxon>50 kb inversion clade</taxon>
        <taxon>NPAAA clade</taxon>
        <taxon>Hologalegina</taxon>
        <taxon>IRL clade</taxon>
        <taxon>Trifolieae</taxon>
        <taxon>Medicago</taxon>
    </lineage>
</organism>
<reference evidence="2" key="3">
    <citation type="submission" date="2015-04" db="UniProtKB">
        <authorList>
            <consortium name="EnsemblPlants"/>
        </authorList>
    </citation>
    <scope>IDENTIFICATION</scope>
    <source>
        <strain evidence="2">cv. Jemalong A17</strain>
    </source>
</reference>
<dbReference type="HOGENOM" id="CLU_2889109_0_0_1"/>
<reference evidence="1 3" key="2">
    <citation type="journal article" date="2014" name="BMC Genomics">
        <title>An improved genome release (version Mt4.0) for the model legume Medicago truncatula.</title>
        <authorList>
            <person name="Tang H."/>
            <person name="Krishnakumar V."/>
            <person name="Bidwell S."/>
            <person name="Rosen B."/>
            <person name="Chan A."/>
            <person name="Zhou S."/>
            <person name="Gentzbittel L."/>
            <person name="Childs K.L."/>
            <person name="Yandell M."/>
            <person name="Gundlach H."/>
            <person name="Mayer K.F."/>
            <person name="Schwartz D.C."/>
            <person name="Town C.D."/>
        </authorList>
    </citation>
    <scope>GENOME REANNOTATION</scope>
    <source>
        <strain evidence="1">A17</strain>
        <strain evidence="2 3">cv. Jemalong A17</strain>
    </source>
</reference>
<gene>
    <name evidence="1" type="ordered locus">MTR_1g106045</name>
</gene>
<dbReference type="AlphaFoldDB" id="A0A072VPR3"/>
<accession>A0A072VPR3</accession>
<protein>
    <submittedName>
        <fullName evidence="1 2">Uncharacterized protein</fullName>
    </submittedName>
</protein>
<proteinExistence type="predicted"/>
<reference evidence="1 3" key="1">
    <citation type="journal article" date="2011" name="Nature">
        <title>The Medicago genome provides insight into the evolution of rhizobial symbioses.</title>
        <authorList>
            <person name="Young N.D."/>
            <person name="Debelle F."/>
            <person name="Oldroyd G.E."/>
            <person name="Geurts R."/>
            <person name="Cannon S.B."/>
            <person name="Udvardi M.K."/>
            <person name="Benedito V.A."/>
            <person name="Mayer K.F."/>
            <person name="Gouzy J."/>
            <person name="Schoof H."/>
            <person name="Van de Peer Y."/>
            <person name="Proost S."/>
            <person name="Cook D.R."/>
            <person name="Meyers B.C."/>
            <person name="Spannagl M."/>
            <person name="Cheung F."/>
            <person name="De Mita S."/>
            <person name="Krishnakumar V."/>
            <person name="Gundlach H."/>
            <person name="Zhou S."/>
            <person name="Mudge J."/>
            <person name="Bharti A.K."/>
            <person name="Murray J.D."/>
            <person name="Naoumkina M.A."/>
            <person name="Rosen B."/>
            <person name="Silverstein K.A."/>
            <person name="Tang H."/>
            <person name="Rombauts S."/>
            <person name="Zhao P.X."/>
            <person name="Zhou P."/>
            <person name="Barbe V."/>
            <person name="Bardou P."/>
            <person name="Bechner M."/>
            <person name="Bellec A."/>
            <person name="Berger A."/>
            <person name="Berges H."/>
            <person name="Bidwell S."/>
            <person name="Bisseling T."/>
            <person name="Choisne N."/>
            <person name="Couloux A."/>
            <person name="Denny R."/>
            <person name="Deshpande S."/>
            <person name="Dai X."/>
            <person name="Doyle J.J."/>
            <person name="Dudez A.M."/>
            <person name="Farmer A.D."/>
            <person name="Fouteau S."/>
            <person name="Franken C."/>
            <person name="Gibelin C."/>
            <person name="Gish J."/>
            <person name="Goldstein S."/>
            <person name="Gonzalez A.J."/>
            <person name="Green P.J."/>
            <person name="Hallab A."/>
            <person name="Hartog M."/>
            <person name="Hua A."/>
            <person name="Humphray S.J."/>
            <person name="Jeong D.H."/>
            <person name="Jing Y."/>
            <person name="Jocker A."/>
            <person name="Kenton S.M."/>
            <person name="Kim D.J."/>
            <person name="Klee K."/>
            <person name="Lai H."/>
            <person name="Lang C."/>
            <person name="Lin S."/>
            <person name="Macmil S.L."/>
            <person name="Magdelenat G."/>
            <person name="Matthews L."/>
            <person name="McCorrison J."/>
            <person name="Monaghan E.L."/>
            <person name="Mun J.H."/>
            <person name="Najar F.Z."/>
            <person name="Nicholson C."/>
            <person name="Noirot C."/>
            <person name="O'Bleness M."/>
            <person name="Paule C.R."/>
            <person name="Poulain J."/>
            <person name="Prion F."/>
            <person name="Qin B."/>
            <person name="Qu C."/>
            <person name="Retzel E.F."/>
            <person name="Riddle C."/>
            <person name="Sallet E."/>
            <person name="Samain S."/>
            <person name="Samson N."/>
            <person name="Sanders I."/>
            <person name="Saurat O."/>
            <person name="Scarpelli C."/>
            <person name="Schiex T."/>
            <person name="Segurens B."/>
            <person name="Severin A.J."/>
            <person name="Sherrier D.J."/>
            <person name="Shi R."/>
            <person name="Sims S."/>
            <person name="Singer S.R."/>
            <person name="Sinharoy S."/>
            <person name="Sterck L."/>
            <person name="Viollet A."/>
            <person name="Wang B.B."/>
            <person name="Wang K."/>
            <person name="Wang M."/>
            <person name="Wang X."/>
            <person name="Warfsmann J."/>
            <person name="Weissenbach J."/>
            <person name="White D.D."/>
            <person name="White J.D."/>
            <person name="Wiley G.B."/>
            <person name="Wincker P."/>
            <person name="Xing Y."/>
            <person name="Yang L."/>
            <person name="Yao Z."/>
            <person name="Ying F."/>
            <person name="Zhai J."/>
            <person name="Zhou L."/>
            <person name="Zuber A."/>
            <person name="Denarie J."/>
            <person name="Dixon R.A."/>
            <person name="May G.D."/>
            <person name="Schwartz D.C."/>
            <person name="Rogers J."/>
            <person name="Quetier F."/>
            <person name="Town C.D."/>
            <person name="Roe B.A."/>
        </authorList>
    </citation>
    <scope>NUCLEOTIDE SEQUENCE [LARGE SCALE GENOMIC DNA]</scope>
    <source>
        <strain evidence="1">A17</strain>
        <strain evidence="2 3">cv. Jemalong A17</strain>
    </source>
</reference>
<dbReference type="EnsemblPlants" id="KEH44004">
    <property type="protein sequence ID" value="KEH44004"/>
    <property type="gene ID" value="MTR_1g106045"/>
</dbReference>
<dbReference type="Proteomes" id="UP000002051">
    <property type="component" value="Unassembled WGS sequence"/>
</dbReference>